<gene>
    <name evidence="2" type="ORF">Y1Q_0014852</name>
</gene>
<protein>
    <submittedName>
        <fullName evidence="2">Uncharacterized protein</fullName>
    </submittedName>
</protein>
<dbReference type="EMBL" id="AKHW03006382">
    <property type="protein sequence ID" value="KYO20505.1"/>
    <property type="molecule type" value="Genomic_DNA"/>
</dbReference>
<accession>A0A151M7M6</accession>
<dbReference type="Proteomes" id="UP000050525">
    <property type="component" value="Unassembled WGS sequence"/>
</dbReference>
<comment type="caution">
    <text evidence="2">The sequence shown here is derived from an EMBL/GenBank/DDBJ whole genome shotgun (WGS) entry which is preliminary data.</text>
</comment>
<reference evidence="2 3" key="1">
    <citation type="journal article" date="2012" name="Genome Biol.">
        <title>Sequencing three crocodilian genomes to illuminate the evolution of archosaurs and amniotes.</title>
        <authorList>
            <person name="St John J.A."/>
            <person name="Braun E.L."/>
            <person name="Isberg S.R."/>
            <person name="Miles L.G."/>
            <person name="Chong A.Y."/>
            <person name="Gongora J."/>
            <person name="Dalzell P."/>
            <person name="Moran C."/>
            <person name="Bed'hom B."/>
            <person name="Abzhanov A."/>
            <person name="Burgess S.C."/>
            <person name="Cooksey A.M."/>
            <person name="Castoe T.A."/>
            <person name="Crawford N.G."/>
            <person name="Densmore L.D."/>
            <person name="Drew J.C."/>
            <person name="Edwards S.V."/>
            <person name="Faircloth B.C."/>
            <person name="Fujita M.K."/>
            <person name="Greenwold M.J."/>
            <person name="Hoffmann F.G."/>
            <person name="Howard J.M."/>
            <person name="Iguchi T."/>
            <person name="Janes D.E."/>
            <person name="Khan S.Y."/>
            <person name="Kohno S."/>
            <person name="de Koning A.J."/>
            <person name="Lance S.L."/>
            <person name="McCarthy F.M."/>
            <person name="McCormack J.E."/>
            <person name="Merchant M.E."/>
            <person name="Peterson D.G."/>
            <person name="Pollock D.D."/>
            <person name="Pourmand N."/>
            <person name="Raney B.J."/>
            <person name="Roessler K.A."/>
            <person name="Sanford J.R."/>
            <person name="Sawyer R.H."/>
            <person name="Schmidt C.J."/>
            <person name="Triplett E.W."/>
            <person name="Tuberville T.D."/>
            <person name="Venegas-Anaya M."/>
            <person name="Howard J.T."/>
            <person name="Jarvis E.D."/>
            <person name="Guillette L.J.Jr."/>
            <person name="Glenn T.C."/>
            <person name="Green R.E."/>
            <person name="Ray D.A."/>
        </authorList>
    </citation>
    <scope>NUCLEOTIDE SEQUENCE [LARGE SCALE GENOMIC DNA]</scope>
    <source>
        <strain evidence="2">KSC_2009_1</strain>
    </source>
</reference>
<dbReference type="AlphaFoldDB" id="A0A151M7M6"/>
<feature type="compositionally biased region" description="Basic and acidic residues" evidence="1">
    <location>
        <begin position="16"/>
        <end position="32"/>
    </location>
</feature>
<feature type="region of interest" description="Disordered" evidence="1">
    <location>
        <begin position="1"/>
        <end position="100"/>
    </location>
</feature>
<evidence type="ECO:0000313" key="3">
    <source>
        <dbReference type="Proteomes" id="UP000050525"/>
    </source>
</evidence>
<proteinExistence type="predicted"/>
<evidence type="ECO:0000256" key="1">
    <source>
        <dbReference type="SAM" id="MobiDB-lite"/>
    </source>
</evidence>
<evidence type="ECO:0000313" key="2">
    <source>
        <dbReference type="EMBL" id="KYO20505.1"/>
    </source>
</evidence>
<organism evidence="2 3">
    <name type="scientific">Alligator mississippiensis</name>
    <name type="common">American alligator</name>
    <dbReference type="NCBI Taxonomy" id="8496"/>
    <lineage>
        <taxon>Eukaryota</taxon>
        <taxon>Metazoa</taxon>
        <taxon>Chordata</taxon>
        <taxon>Craniata</taxon>
        <taxon>Vertebrata</taxon>
        <taxon>Euteleostomi</taxon>
        <taxon>Archelosauria</taxon>
        <taxon>Archosauria</taxon>
        <taxon>Crocodylia</taxon>
        <taxon>Alligatoridae</taxon>
        <taxon>Alligatorinae</taxon>
        <taxon>Alligator</taxon>
    </lineage>
</organism>
<sequence length="100" mass="11200">MVGQPLSLRPPWRQPRVHDEGHCLDPHDKQTERGWGWMDRQPDSYMPSNCPGPEVCPRRSWSPGSQLQPERLLPGHCRGQEQSLHAGSLGITADEQPASA</sequence>
<name>A0A151M7M6_ALLMI</name>
<keyword evidence="3" id="KW-1185">Reference proteome</keyword>